<keyword evidence="1" id="KW-1133">Transmembrane helix</keyword>
<keyword evidence="1" id="KW-0472">Membrane</keyword>
<gene>
    <name evidence="2" type="ORF">EGH24_13010</name>
</gene>
<sequence>MSFAIVHFIVGFVSILTVLWLLSVTRFRLTGAYFGGIWALLPDAEKIFDGSFGELVSDVHHSSVADLFFFHNTLDQESFRAANIELGVLALSVFGIALLLYDWRFGRRSPSVSMFESSVDTDDNHG</sequence>
<dbReference type="AlphaFoldDB" id="A0A8J8TBT0"/>
<proteinExistence type="predicted"/>
<evidence type="ECO:0000256" key="1">
    <source>
        <dbReference type="SAM" id="Phobius"/>
    </source>
</evidence>
<dbReference type="OrthoDB" id="307743at2157"/>
<organism evidence="2 3">
    <name type="scientific">Halonotius terrestris</name>
    <dbReference type="NCBI Taxonomy" id="2487750"/>
    <lineage>
        <taxon>Archaea</taxon>
        <taxon>Methanobacteriati</taxon>
        <taxon>Methanobacteriota</taxon>
        <taxon>Stenosarchaea group</taxon>
        <taxon>Halobacteria</taxon>
        <taxon>Halobacteriales</taxon>
        <taxon>Haloferacaceae</taxon>
        <taxon>Halonotius</taxon>
    </lineage>
</organism>
<dbReference type="EMBL" id="RKLU01000008">
    <property type="protein sequence ID" value="TQQ78757.1"/>
    <property type="molecule type" value="Genomic_DNA"/>
</dbReference>
<keyword evidence="3" id="KW-1185">Reference proteome</keyword>
<evidence type="ECO:0000313" key="2">
    <source>
        <dbReference type="EMBL" id="TQQ78757.1"/>
    </source>
</evidence>
<comment type="caution">
    <text evidence="2">The sequence shown here is derived from an EMBL/GenBank/DDBJ whole genome shotgun (WGS) entry which is preliminary data.</text>
</comment>
<feature type="transmembrane region" description="Helical" evidence="1">
    <location>
        <begin position="5"/>
        <end position="23"/>
    </location>
</feature>
<dbReference type="RefSeq" id="WP_142980580.1">
    <property type="nucleotide sequence ID" value="NZ_RKLU01000008.1"/>
</dbReference>
<protein>
    <submittedName>
        <fullName evidence="2">Uncharacterized protein</fullName>
    </submittedName>
</protein>
<name>A0A8J8TBT0_9EURY</name>
<evidence type="ECO:0000313" key="3">
    <source>
        <dbReference type="Proteomes" id="UP000705823"/>
    </source>
</evidence>
<accession>A0A8J8TBT0</accession>
<reference evidence="2" key="1">
    <citation type="submission" date="2019-02" db="EMBL/GenBank/DDBJ databases">
        <title>Halonotius sp. a new haloarchaeum isolated from saline soil.</title>
        <authorList>
            <person name="Duran-Viseras A."/>
            <person name="Sanchez-Porro C."/>
            <person name="Ventosa A."/>
        </authorList>
    </citation>
    <scope>NUCLEOTIDE SEQUENCE</scope>
    <source>
        <strain evidence="2">F15B</strain>
    </source>
</reference>
<feature type="transmembrane region" description="Helical" evidence="1">
    <location>
        <begin position="81"/>
        <end position="101"/>
    </location>
</feature>
<dbReference type="Proteomes" id="UP000705823">
    <property type="component" value="Unassembled WGS sequence"/>
</dbReference>
<keyword evidence="1" id="KW-0812">Transmembrane</keyword>